<comment type="caution">
    <text evidence="2">The sequence shown here is derived from an EMBL/GenBank/DDBJ whole genome shotgun (WGS) entry which is preliminary data.</text>
</comment>
<keyword evidence="3" id="KW-1185">Reference proteome</keyword>
<dbReference type="AlphaFoldDB" id="A0A444YK21"/>
<gene>
    <name evidence="2" type="ORF">Ahy_B06g081088</name>
</gene>
<sequence length="413" mass="46937">MALIWSKTQPTWGKRCSPSYIHDMMSTLSKNNSVEKLVEIDLIGFGFLMLVPNWSVKQAIMVHLVESYQVKPRTFILDIGNIRLNAELIGKVFGIPSRGDPFPALDDSNLSHVAIKNWFHRQTTTELRDLVYSCPMATESDRMEFRRYFILVVMKMFLCPTTQQWLDKAVEKYKLKRNNTCKGCMFVMLRLQYGVLDNCLEHEPWLVAWTSERLEMKAQYILSEADDAGPGRLLTRYGGGEDIKGRSPQAARKKPQKRGRKDSVPPRGRSVDGESKQVSKERRSRGRTTSPPLTRRSSRRGERSKSSPRGSCERKGGEAKKDRSCRSTPIKSKEKDLPISTNDDEENEPLAKRMCRLYNQGVDQQKPSAEPAEGNLNQDKGTHETPVSIVPDAGTLSVAQVKHEEWEFDGQVS</sequence>
<dbReference type="PANTHER" id="PTHR34835">
    <property type="entry name" value="OS07G0283600 PROTEIN-RELATED"/>
    <property type="match status" value="1"/>
</dbReference>
<evidence type="ECO:0000313" key="3">
    <source>
        <dbReference type="Proteomes" id="UP000289738"/>
    </source>
</evidence>
<organism evidence="2 3">
    <name type="scientific">Arachis hypogaea</name>
    <name type="common">Peanut</name>
    <dbReference type="NCBI Taxonomy" id="3818"/>
    <lineage>
        <taxon>Eukaryota</taxon>
        <taxon>Viridiplantae</taxon>
        <taxon>Streptophyta</taxon>
        <taxon>Embryophyta</taxon>
        <taxon>Tracheophyta</taxon>
        <taxon>Spermatophyta</taxon>
        <taxon>Magnoliopsida</taxon>
        <taxon>eudicotyledons</taxon>
        <taxon>Gunneridae</taxon>
        <taxon>Pentapetalae</taxon>
        <taxon>rosids</taxon>
        <taxon>fabids</taxon>
        <taxon>Fabales</taxon>
        <taxon>Fabaceae</taxon>
        <taxon>Papilionoideae</taxon>
        <taxon>50 kb inversion clade</taxon>
        <taxon>dalbergioids sensu lato</taxon>
        <taxon>Dalbergieae</taxon>
        <taxon>Pterocarpus clade</taxon>
        <taxon>Arachis</taxon>
    </lineage>
</organism>
<feature type="region of interest" description="Disordered" evidence="1">
    <location>
        <begin position="231"/>
        <end position="348"/>
    </location>
</feature>
<feature type="compositionally biased region" description="Basic residues" evidence="1">
    <location>
        <begin position="251"/>
        <end position="260"/>
    </location>
</feature>
<name>A0A444YK21_ARAHY</name>
<feature type="compositionally biased region" description="Basic and acidic residues" evidence="1">
    <location>
        <begin position="299"/>
        <end position="337"/>
    </location>
</feature>
<feature type="compositionally biased region" description="Basic and acidic residues" evidence="1">
    <location>
        <begin position="261"/>
        <end position="281"/>
    </location>
</feature>
<reference evidence="2 3" key="1">
    <citation type="submission" date="2019-01" db="EMBL/GenBank/DDBJ databases">
        <title>Sequencing of cultivated peanut Arachis hypogaea provides insights into genome evolution and oil improvement.</title>
        <authorList>
            <person name="Chen X."/>
        </authorList>
    </citation>
    <scope>NUCLEOTIDE SEQUENCE [LARGE SCALE GENOMIC DNA]</scope>
    <source>
        <strain evidence="3">cv. Fuhuasheng</strain>
        <tissue evidence="2">Leaves</tissue>
    </source>
</reference>
<proteinExistence type="predicted"/>
<evidence type="ECO:0000313" key="2">
    <source>
        <dbReference type="EMBL" id="RYR02276.1"/>
    </source>
</evidence>
<feature type="region of interest" description="Disordered" evidence="1">
    <location>
        <begin position="362"/>
        <end position="389"/>
    </location>
</feature>
<dbReference type="EMBL" id="SDMP01000016">
    <property type="protein sequence ID" value="RYR02276.1"/>
    <property type="molecule type" value="Genomic_DNA"/>
</dbReference>
<dbReference type="Proteomes" id="UP000289738">
    <property type="component" value="Chromosome B06"/>
</dbReference>
<protein>
    <recommendedName>
        <fullName evidence="4">Aminotransferase-like plant mobile domain-containing protein</fullName>
    </recommendedName>
</protein>
<evidence type="ECO:0000256" key="1">
    <source>
        <dbReference type="SAM" id="MobiDB-lite"/>
    </source>
</evidence>
<accession>A0A444YK21</accession>
<evidence type="ECO:0008006" key="4">
    <source>
        <dbReference type="Google" id="ProtNLM"/>
    </source>
</evidence>